<dbReference type="Gene3D" id="1.20.1250.20">
    <property type="entry name" value="MFS general substrate transporter like domains"/>
    <property type="match status" value="1"/>
</dbReference>
<dbReference type="GO" id="GO:0005886">
    <property type="term" value="C:plasma membrane"/>
    <property type="evidence" value="ECO:0007669"/>
    <property type="project" value="UniProtKB-SubCell"/>
</dbReference>
<feature type="transmembrane region" description="Helical" evidence="10">
    <location>
        <begin position="107"/>
        <end position="124"/>
    </location>
</feature>
<evidence type="ECO:0000259" key="11">
    <source>
        <dbReference type="PROSITE" id="PS50850"/>
    </source>
</evidence>
<evidence type="ECO:0000313" key="12">
    <source>
        <dbReference type="EMBL" id="SDE05238.1"/>
    </source>
</evidence>
<dbReference type="STRING" id="1391627.SAMN05216464_103468"/>
<feature type="transmembrane region" description="Helical" evidence="10">
    <location>
        <begin position="405"/>
        <end position="428"/>
    </location>
</feature>
<keyword evidence="7 10" id="KW-1133">Transmembrane helix</keyword>
<accession>A0A1G6ZRA7</accession>
<name>A0A1G6ZRA7_9SPHI</name>
<keyword evidence="4" id="KW-1003">Cell membrane</keyword>
<dbReference type="GO" id="GO:0022857">
    <property type="term" value="F:transmembrane transporter activity"/>
    <property type="evidence" value="ECO:0007669"/>
    <property type="project" value="InterPro"/>
</dbReference>
<evidence type="ECO:0000256" key="2">
    <source>
        <dbReference type="ARBA" id="ARBA00010992"/>
    </source>
</evidence>
<dbReference type="InterPro" id="IPR050820">
    <property type="entry name" value="MFS_Sugar_Transporter"/>
</dbReference>
<dbReference type="FunFam" id="1.20.1250.20:FF:000218">
    <property type="entry name" value="facilitated trehalose transporter Tret1"/>
    <property type="match status" value="1"/>
</dbReference>
<proteinExistence type="inferred from homology"/>
<feature type="transmembrane region" description="Helical" evidence="10">
    <location>
        <begin position="194"/>
        <end position="215"/>
    </location>
</feature>
<feature type="domain" description="Major facilitator superfamily (MFS) profile" evidence="11">
    <location>
        <begin position="40"/>
        <end position="459"/>
    </location>
</feature>
<feature type="transmembrane region" description="Helical" evidence="10">
    <location>
        <begin position="373"/>
        <end position="393"/>
    </location>
</feature>
<dbReference type="AlphaFoldDB" id="A0A1G6ZRA7"/>
<keyword evidence="8 10" id="KW-0472">Membrane</keyword>
<dbReference type="PANTHER" id="PTHR48023">
    <property type="entry name" value="D-XYLOSE-PROTON SYMPORTER-LIKE 2"/>
    <property type="match status" value="1"/>
</dbReference>
<feature type="transmembrane region" description="Helical" evidence="10">
    <location>
        <begin position="37"/>
        <end position="58"/>
    </location>
</feature>
<dbReference type="InterPro" id="IPR020846">
    <property type="entry name" value="MFS_dom"/>
</dbReference>
<feature type="transmembrane region" description="Helical" evidence="10">
    <location>
        <begin position="434"/>
        <end position="452"/>
    </location>
</feature>
<reference evidence="12 13" key="1">
    <citation type="submission" date="2016-10" db="EMBL/GenBank/DDBJ databases">
        <authorList>
            <person name="de Groot N.N."/>
        </authorList>
    </citation>
    <scope>NUCLEOTIDE SEQUENCE [LARGE SCALE GENOMIC DNA]</scope>
    <source>
        <strain evidence="12 13">47C3B</strain>
    </source>
</reference>
<dbReference type="SUPFAM" id="SSF103473">
    <property type="entry name" value="MFS general substrate transporter"/>
    <property type="match status" value="1"/>
</dbReference>
<keyword evidence="3 9" id="KW-0813">Transport</keyword>
<evidence type="ECO:0000256" key="4">
    <source>
        <dbReference type="ARBA" id="ARBA00022475"/>
    </source>
</evidence>
<keyword evidence="6 10" id="KW-0812">Transmembrane</keyword>
<evidence type="ECO:0000256" key="9">
    <source>
        <dbReference type="RuleBase" id="RU003346"/>
    </source>
</evidence>
<comment type="similarity">
    <text evidence="2 9">Belongs to the major facilitator superfamily. Sugar transporter (TC 2.A.1.1) family.</text>
</comment>
<evidence type="ECO:0000256" key="1">
    <source>
        <dbReference type="ARBA" id="ARBA00004651"/>
    </source>
</evidence>
<evidence type="ECO:0000256" key="8">
    <source>
        <dbReference type="ARBA" id="ARBA00023136"/>
    </source>
</evidence>
<dbReference type="EMBL" id="FNAI01000003">
    <property type="protein sequence ID" value="SDE05238.1"/>
    <property type="molecule type" value="Genomic_DNA"/>
</dbReference>
<dbReference type="PROSITE" id="PS00217">
    <property type="entry name" value="SUGAR_TRANSPORT_2"/>
    <property type="match status" value="1"/>
</dbReference>
<feature type="transmembrane region" description="Helical" evidence="10">
    <location>
        <begin position="130"/>
        <end position="152"/>
    </location>
</feature>
<evidence type="ECO:0000313" key="13">
    <source>
        <dbReference type="Proteomes" id="UP000199072"/>
    </source>
</evidence>
<dbReference type="PRINTS" id="PR00171">
    <property type="entry name" value="SUGRTRNSPORT"/>
</dbReference>
<dbReference type="Pfam" id="PF00083">
    <property type="entry name" value="Sugar_tr"/>
    <property type="match status" value="1"/>
</dbReference>
<dbReference type="InterPro" id="IPR003663">
    <property type="entry name" value="Sugar/inositol_transpt"/>
</dbReference>
<keyword evidence="5" id="KW-0762">Sugar transport</keyword>
<dbReference type="PANTHER" id="PTHR48023:SF4">
    <property type="entry name" value="D-XYLOSE-PROTON SYMPORTER-LIKE 2"/>
    <property type="match status" value="1"/>
</dbReference>
<keyword evidence="13" id="KW-1185">Reference proteome</keyword>
<evidence type="ECO:0000256" key="3">
    <source>
        <dbReference type="ARBA" id="ARBA00022448"/>
    </source>
</evidence>
<dbReference type="Proteomes" id="UP000199072">
    <property type="component" value="Unassembled WGS sequence"/>
</dbReference>
<protein>
    <submittedName>
        <fullName evidence="12">MFS transporter, sugar porter (SP) family</fullName>
    </submittedName>
</protein>
<evidence type="ECO:0000256" key="7">
    <source>
        <dbReference type="ARBA" id="ARBA00022989"/>
    </source>
</evidence>
<organism evidence="12 13">
    <name type="scientific">Mucilaginibacter pineti</name>
    <dbReference type="NCBI Taxonomy" id="1391627"/>
    <lineage>
        <taxon>Bacteria</taxon>
        <taxon>Pseudomonadati</taxon>
        <taxon>Bacteroidota</taxon>
        <taxon>Sphingobacteriia</taxon>
        <taxon>Sphingobacteriales</taxon>
        <taxon>Sphingobacteriaceae</taxon>
        <taxon>Mucilaginibacter</taxon>
    </lineage>
</organism>
<dbReference type="PROSITE" id="PS50850">
    <property type="entry name" value="MFS"/>
    <property type="match status" value="1"/>
</dbReference>
<dbReference type="PROSITE" id="PS00216">
    <property type="entry name" value="SUGAR_TRANSPORT_1"/>
    <property type="match status" value="2"/>
</dbReference>
<evidence type="ECO:0000256" key="6">
    <source>
        <dbReference type="ARBA" id="ARBA00022692"/>
    </source>
</evidence>
<feature type="transmembrane region" description="Helical" evidence="10">
    <location>
        <begin position="164"/>
        <end position="182"/>
    </location>
</feature>
<dbReference type="InterPro" id="IPR036259">
    <property type="entry name" value="MFS_trans_sf"/>
</dbReference>
<dbReference type="InterPro" id="IPR005828">
    <property type="entry name" value="MFS_sugar_transport-like"/>
</dbReference>
<comment type="subcellular location">
    <subcellularLocation>
        <location evidence="1">Cell membrane</location>
        <topology evidence="1">Multi-pass membrane protein</topology>
    </subcellularLocation>
</comment>
<evidence type="ECO:0000256" key="10">
    <source>
        <dbReference type="SAM" id="Phobius"/>
    </source>
</evidence>
<gene>
    <name evidence="12" type="ORF">SAMN05216464_103468</name>
</gene>
<dbReference type="NCBIfam" id="TIGR00879">
    <property type="entry name" value="SP"/>
    <property type="match status" value="1"/>
</dbReference>
<sequence>MYAFGIKSITAALQIALLCNHKIQLTPFIIIMRKHSVLAWSMVVALGGFLFGFDTAVISGAEKSIQQFWHLSVVEHGLTISIALIGTVIGSLFGARPSDMFGRKNTLYFVAAAYLLSSVGTALADNWYVFLVFRLLGGLGVGISSVTAPIYISEVSPADRRGRLVGLFQFNVVLGILISYLSNYLISQGGEASWRWMLGVQAFPSALFLVLIYFIPESPRWLILKKGEMVKALKILRVINPLNCDQELEAIKNSSLSEGSATSTNLFSGQYKTPVVLAVLFAFFNQVSGINAIIYYAPRIFEMAGLGAHSSLLSTVGLGAINFIFTLLAINVIDKVGRRILMLIGSVGLIVSLFLVAYTFYSGHLSGFAIPAYMMLFIAFFAFSQGAVIWVFISEIFPNQVRAKGQTLGSSTHWIMAALIAFSFPYFAEKLGGTITFSFFGTMMICQLIFVWKFMPETKGRSLEQIETNMVMH</sequence>
<feature type="transmembrane region" description="Helical" evidence="10">
    <location>
        <begin position="340"/>
        <end position="361"/>
    </location>
</feature>
<feature type="transmembrane region" description="Helical" evidence="10">
    <location>
        <begin position="275"/>
        <end position="297"/>
    </location>
</feature>
<dbReference type="InterPro" id="IPR005829">
    <property type="entry name" value="Sugar_transporter_CS"/>
</dbReference>
<feature type="transmembrane region" description="Helical" evidence="10">
    <location>
        <begin position="78"/>
        <end position="95"/>
    </location>
</feature>
<evidence type="ECO:0000256" key="5">
    <source>
        <dbReference type="ARBA" id="ARBA00022597"/>
    </source>
</evidence>
<feature type="transmembrane region" description="Helical" evidence="10">
    <location>
        <begin position="312"/>
        <end position="333"/>
    </location>
</feature>